<name>A0AAD3TQH3_9TREE</name>
<evidence type="ECO:0000256" key="7">
    <source>
        <dbReference type="PIRSR" id="PIRSR037217-2"/>
    </source>
</evidence>
<dbReference type="Proteomes" id="UP001222932">
    <property type="component" value="Unassembled WGS sequence"/>
</dbReference>
<protein>
    <recommendedName>
        <fullName evidence="9">Peptidase M20 dimerisation domain-containing protein</fullName>
    </recommendedName>
</protein>
<dbReference type="PANTHER" id="PTHR45962:SF1">
    <property type="entry name" value="N-FATTY-ACYL-AMINO ACID SYNTHASE_HYDROLASE PM20D1"/>
    <property type="match status" value="1"/>
</dbReference>
<gene>
    <name evidence="10" type="ORF">CspeluHIS016_0201770</name>
</gene>
<dbReference type="Pfam" id="PF07687">
    <property type="entry name" value="M20_dimer"/>
    <property type="match status" value="1"/>
</dbReference>
<reference evidence="10" key="1">
    <citation type="journal article" date="2023" name="BMC Genomics">
        <title>Chromosome-level genome assemblies of Cutaneotrichosporon spp. (Trichosporonales, Basidiomycota) reveal imbalanced evolution between nucleotide sequences and chromosome synteny.</title>
        <authorList>
            <person name="Kobayashi Y."/>
            <person name="Kayamori A."/>
            <person name="Aoki K."/>
            <person name="Shiwa Y."/>
            <person name="Matsutani M."/>
            <person name="Fujita N."/>
            <person name="Sugita T."/>
            <person name="Iwasaki W."/>
            <person name="Tanaka N."/>
            <person name="Takashima M."/>
        </authorList>
    </citation>
    <scope>NUCLEOTIDE SEQUENCE</scope>
    <source>
        <strain evidence="10">HIS016</strain>
    </source>
</reference>
<dbReference type="PIRSF" id="PIRSF037217">
    <property type="entry name" value="Carboxypeptidase_S"/>
    <property type="match status" value="1"/>
</dbReference>
<dbReference type="GO" id="GO:0004181">
    <property type="term" value="F:metallocarboxypeptidase activity"/>
    <property type="evidence" value="ECO:0007669"/>
    <property type="project" value="InterPro"/>
</dbReference>
<keyword evidence="4" id="KW-0378">Hydrolase</keyword>
<dbReference type="Gene3D" id="1.10.150.900">
    <property type="match status" value="1"/>
</dbReference>
<dbReference type="SUPFAM" id="SSF53187">
    <property type="entry name" value="Zn-dependent exopeptidases"/>
    <property type="match status" value="1"/>
</dbReference>
<evidence type="ECO:0000256" key="2">
    <source>
        <dbReference type="ARBA" id="ARBA00022670"/>
    </source>
</evidence>
<keyword evidence="2" id="KW-0645">Protease</keyword>
<comment type="caution">
    <text evidence="10">The sequence shown here is derived from an EMBL/GenBank/DDBJ whole genome shotgun (WGS) entry which is preliminary data.</text>
</comment>
<keyword evidence="8" id="KW-1133">Transmembrane helix</keyword>
<dbReference type="GO" id="GO:0000328">
    <property type="term" value="C:fungal-type vacuole lumen"/>
    <property type="evidence" value="ECO:0007669"/>
    <property type="project" value="TreeGrafter"/>
</dbReference>
<accession>A0AAD3TQH3</accession>
<dbReference type="PROSITE" id="PS00758">
    <property type="entry name" value="ARGE_DAPE_CPG2_1"/>
    <property type="match status" value="1"/>
</dbReference>
<dbReference type="CDD" id="cd05674">
    <property type="entry name" value="M20_yscS"/>
    <property type="match status" value="1"/>
</dbReference>
<comment type="similarity">
    <text evidence="1">Belongs to the peptidase M20A family.</text>
</comment>
<feature type="transmembrane region" description="Helical" evidence="8">
    <location>
        <begin position="25"/>
        <end position="46"/>
    </location>
</feature>
<dbReference type="AlphaFoldDB" id="A0AAD3TQH3"/>
<evidence type="ECO:0000256" key="4">
    <source>
        <dbReference type="ARBA" id="ARBA00022801"/>
    </source>
</evidence>
<dbReference type="EMBL" id="BTCM01000002">
    <property type="protein sequence ID" value="GMK55121.1"/>
    <property type="molecule type" value="Genomic_DNA"/>
</dbReference>
<proteinExistence type="inferred from homology"/>
<feature type="binding site" evidence="7">
    <location>
        <position position="232"/>
    </location>
    <ligand>
        <name>Zn(2+)</name>
        <dbReference type="ChEBI" id="CHEBI:29105"/>
        <label>1</label>
    </ligand>
</feature>
<dbReference type="InterPro" id="IPR017141">
    <property type="entry name" value="Pept_M20_carboxypep"/>
</dbReference>
<evidence type="ECO:0000259" key="9">
    <source>
        <dbReference type="Pfam" id="PF07687"/>
    </source>
</evidence>
<feature type="domain" description="Peptidase M20 dimerisation" evidence="9">
    <location>
        <begin position="280"/>
        <end position="431"/>
    </location>
</feature>
<evidence type="ECO:0000313" key="10">
    <source>
        <dbReference type="EMBL" id="GMK55121.1"/>
    </source>
</evidence>
<dbReference type="InterPro" id="IPR047177">
    <property type="entry name" value="Pept_M20A"/>
</dbReference>
<dbReference type="GO" id="GO:0051603">
    <property type="term" value="P:proteolysis involved in protein catabolic process"/>
    <property type="evidence" value="ECO:0007669"/>
    <property type="project" value="TreeGrafter"/>
</dbReference>
<feature type="binding site" evidence="7">
    <location>
        <position position="261"/>
    </location>
    <ligand>
        <name>Zn(2+)</name>
        <dbReference type="ChEBI" id="CHEBI:29105"/>
        <label>2</label>
    </ligand>
</feature>
<dbReference type="Gene3D" id="3.30.70.360">
    <property type="match status" value="1"/>
</dbReference>
<feature type="binding site" evidence="7">
    <location>
        <position position="197"/>
    </location>
    <ligand>
        <name>Zn(2+)</name>
        <dbReference type="ChEBI" id="CHEBI:29105"/>
        <label>1</label>
    </ligand>
</feature>
<dbReference type="InterPro" id="IPR001261">
    <property type="entry name" value="ArgE/DapE_CS"/>
</dbReference>
<organism evidence="10 11">
    <name type="scientific">Cutaneotrichosporon spelunceum</name>
    <dbReference type="NCBI Taxonomy" id="1672016"/>
    <lineage>
        <taxon>Eukaryota</taxon>
        <taxon>Fungi</taxon>
        <taxon>Dikarya</taxon>
        <taxon>Basidiomycota</taxon>
        <taxon>Agaricomycotina</taxon>
        <taxon>Tremellomycetes</taxon>
        <taxon>Trichosporonales</taxon>
        <taxon>Trichosporonaceae</taxon>
        <taxon>Cutaneotrichosporon</taxon>
    </lineage>
</organism>
<keyword evidence="8" id="KW-0472">Membrane</keyword>
<keyword evidence="8" id="KW-0812">Transmembrane</keyword>
<feature type="binding site" evidence="7">
    <location>
        <position position="197"/>
    </location>
    <ligand>
        <name>Zn(2+)</name>
        <dbReference type="ChEBI" id="CHEBI:29105"/>
        <label>2</label>
    </ligand>
</feature>
<dbReference type="Pfam" id="PF01546">
    <property type="entry name" value="Peptidase_M20"/>
    <property type="match status" value="1"/>
</dbReference>
<evidence type="ECO:0000313" key="11">
    <source>
        <dbReference type="Proteomes" id="UP001222932"/>
    </source>
</evidence>
<dbReference type="InterPro" id="IPR011650">
    <property type="entry name" value="Peptidase_M20_dimer"/>
</dbReference>
<evidence type="ECO:0000256" key="5">
    <source>
        <dbReference type="ARBA" id="ARBA00022833"/>
    </source>
</evidence>
<feature type="binding site" evidence="7">
    <location>
        <position position="526"/>
    </location>
    <ligand>
        <name>Zn(2+)</name>
        <dbReference type="ChEBI" id="CHEBI:29105"/>
        <label>1</label>
    </ligand>
</feature>
<dbReference type="InterPro" id="IPR036264">
    <property type="entry name" value="Bact_exopeptidase_dim_dom"/>
</dbReference>
<keyword evidence="5 7" id="KW-0862">Zinc</keyword>
<evidence type="ECO:0000256" key="6">
    <source>
        <dbReference type="PIRSR" id="PIRSR037217-1"/>
    </source>
</evidence>
<feature type="active site" evidence="6">
    <location>
        <position position="164"/>
    </location>
</feature>
<sequence>MEKHGHLPPPASTAHTAPGPRRGWVALRVALCALLAMMATFATLFLPTWETPDAQTPDAAHCPVQPAPLHPPTTISWTNASRAESLDLFSAAVRIPTQSYDDNGEPDEDPRWAPFYDFIDWLEDAFPVAWQAANVEIINSLGILATFQGSDESLKPLLLMSHYDVVPVPEDTFDRWTHGPFSGDLADGWVWGRGTADDKSLLVSQWEAMTHLLSSGWKPRRTVILTHGFDEEEVHARRGQGQIAPFLEDRYGHNGLLMVVDEGSGIADDLYGTAFALVGTGEKGYLDIVMRVGTDGGHSSVPPPHTGIGIMSQLVNALEKHPFETKLTPHSPLLQGLACVAKAKDAPNKWKKLLRGPKGWTKLAHAFANGGALQRALVRTTTAVDVIRGGVKVNALPELVEASVNFRIDFSESLASTKERVAKIAAKVAKKNGLEFRAWSGEGDPPSGRFVTLEVLGVPLEPAPNTPTSGGVWDLFAGTVRAAMGEELVVAPFATTGNTDCKMYYNLTRNVFRFMAASMDTIVNVHTVDERMKATEHHRTVEWIHALIQNADAYDGAQ</sequence>
<feature type="binding site" evidence="7">
    <location>
        <position position="162"/>
    </location>
    <ligand>
        <name>Zn(2+)</name>
        <dbReference type="ChEBI" id="CHEBI:29105"/>
        <label>2</label>
    </ligand>
</feature>
<dbReference type="GO" id="GO:0046872">
    <property type="term" value="F:metal ion binding"/>
    <property type="evidence" value="ECO:0007669"/>
    <property type="project" value="UniProtKB-KW"/>
</dbReference>
<dbReference type="FunFam" id="3.40.630.10:FF:000027">
    <property type="entry name" value="N-fatty-acyl-amino acid synthase/hydrolase PM20D1"/>
    <property type="match status" value="1"/>
</dbReference>
<evidence type="ECO:0000256" key="8">
    <source>
        <dbReference type="SAM" id="Phobius"/>
    </source>
</evidence>
<keyword evidence="11" id="KW-1185">Reference proteome</keyword>
<reference evidence="10" key="2">
    <citation type="submission" date="2023-06" db="EMBL/GenBank/DDBJ databases">
        <authorList>
            <person name="Kobayashi Y."/>
            <person name="Kayamori A."/>
            <person name="Aoki K."/>
            <person name="Shiwa Y."/>
            <person name="Fujita N."/>
            <person name="Sugita T."/>
            <person name="Iwasaki W."/>
            <person name="Tanaka N."/>
            <person name="Takashima M."/>
        </authorList>
    </citation>
    <scope>NUCLEOTIDE SEQUENCE</scope>
    <source>
        <strain evidence="10">HIS016</strain>
    </source>
</reference>
<evidence type="ECO:0000256" key="1">
    <source>
        <dbReference type="ARBA" id="ARBA00006247"/>
    </source>
</evidence>
<dbReference type="SUPFAM" id="SSF55031">
    <property type="entry name" value="Bacterial exopeptidase dimerisation domain"/>
    <property type="match status" value="1"/>
</dbReference>
<evidence type="ECO:0000256" key="3">
    <source>
        <dbReference type="ARBA" id="ARBA00022723"/>
    </source>
</evidence>
<keyword evidence="3 7" id="KW-0479">Metal-binding</keyword>
<feature type="active site" description="Proton acceptor" evidence="6">
    <location>
        <position position="231"/>
    </location>
</feature>
<dbReference type="Gene3D" id="3.40.630.10">
    <property type="entry name" value="Zn peptidases"/>
    <property type="match status" value="1"/>
</dbReference>
<dbReference type="PANTHER" id="PTHR45962">
    <property type="entry name" value="N-FATTY-ACYL-AMINO ACID SYNTHASE/HYDROLASE PM20D1"/>
    <property type="match status" value="1"/>
</dbReference>
<dbReference type="InterPro" id="IPR002933">
    <property type="entry name" value="Peptidase_M20"/>
</dbReference>